<feature type="domain" description="Major facilitator superfamily (MFS) profile" evidence="8">
    <location>
        <begin position="9"/>
        <end position="395"/>
    </location>
</feature>
<feature type="transmembrane region" description="Helical" evidence="7">
    <location>
        <begin position="76"/>
        <end position="95"/>
    </location>
</feature>
<dbReference type="Gene3D" id="1.20.1250.20">
    <property type="entry name" value="MFS general substrate transporter like domains"/>
    <property type="match status" value="1"/>
</dbReference>
<feature type="transmembrane region" description="Helical" evidence="7">
    <location>
        <begin position="215"/>
        <end position="239"/>
    </location>
</feature>
<dbReference type="SUPFAM" id="SSF103473">
    <property type="entry name" value="MFS general substrate transporter"/>
    <property type="match status" value="1"/>
</dbReference>
<name>A0ABN2G5C3_9MICO</name>
<evidence type="ECO:0000256" key="6">
    <source>
        <dbReference type="ARBA" id="ARBA00023136"/>
    </source>
</evidence>
<feature type="transmembrane region" description="Helical" evidence="7">
    <location>
        <begin position="370"/>
        <end position="391"/>
    </location>
</feature>
<keyword evidence="2" id="KW-0813">Transport</keyword>
<feature type="transmembrane region" description="Helical" evidence="7">
    <location>
        <begin position="344"/>
        <end position="364"/>
    </location>
</feature>
<dbReference type="InterPro" id="IPR050171">
    <property type="entry name" value="MFS_Transporters"/>
</dbReference>
<dbReference type="Proteomes" id="UP001500596">
    <property type="component" value="Unassembled WGS sequence"/>
</dbReference>
<dbReference type="PROSITE" id="PS50850">
    <property type="entry name" value="MFS"/>
    <property type="match status" value="1"/>
</dbReference>
<feature type="transmembrane region" description="Helical" evidence="7">
    <location>
        <begin position="135"/>
        <end position="161"/>
    </location>
</feature>
<evidence type="ECO:0000256" key="5">
    <source>
        <dbReference type="ARBA" id="ARBA00022989"/>
    </source>
</evidence>
<keyword evidence="5 7" id="KW-1133">Transmembrane helix</keyword>
<feature type="transmembrane region" description="Helical" evidence="7">
    <location>
        <begin position="41"/>
        <end position="64"/>
    </location>
</feature>
<dbReference type="InterPro" id="IPR020846">
    <property type="entry name" value="MFS_dom"/>
</dbReference>
<accession>A0ABN2G5C3</accession>
<organism evidence="9 10">
    <name type="scientific">Microbacterium lacus</name>
    <dbReference type="NCBI Taxonomy" id="415217"/>
    <lineage>
        <taxon>Bacteria</taxon>
        <taxon>Bacillati</taxon>
        <taxon>Actinomycetota</taxon>
        <taxon>Actinomycetes</taxon>
        <taxon>Micrococcales</taxon>
        <taxon>Microbacteriaceae</taxon>
        <taxon>Microbacterium</taxon>
    </lineage>
</organism>
<dbReference type="PANTHER" id="PTHR23517">
    <property type="entry name" value="RESISTANCE PROTEIN MDTM, PUTATIVE-RELATED-RELATED"/>
    <property type="match status" value="1"/>
</dbReference>
<dbReference type="EMBL" id="BAAAPK010000001">
    <property type="protein sequence ID" value="GAA1665222.1"/>
    <property type="molecule type" value="Genomic_DNA"/>
</dbReference>
<gene>
    <name evidence="9" type="ORF">GCM10009807_06700</name>
</gene>
<sequence>MMPHASARAGFWIVAAVFAATMAYSTVPTPLYPLYEQSDGFPVSLVTVIYSAYAVGVIVSLYLFGHISDWFGRRPMILIAVAISLVSGVMFLAWPETAGLVAARLVNGVSIGIMSATATAYLGEVRAVAAPTEKPAFAASVAGAANLGGLALGSLIGGAMAEVLPDPLVLPHVLFLVLLTVALVAVAAVPETVARPAKAPRYRPQKLSVPRANRSIFLVAAFGAFAGFAVFGLFSSLIPTFLGGEFEDRDHLLAGISVFAIFGASAVGQLALAGARLRTQLTVAVLACTVGLVGVATGAILVQIALFLGGGVIAGLGVGLLFRGAIGTSLAIAEPGHSGETVALLFLIAYLGPVIPVLAVGAGLSFAPPLAVLLVFVVLVLAATVSAGLIMRRRAAS</sequence>
<feature type="transmembrane region" description="Helical" evidence="7">
    <location>
        <begin position="251"/>
        <end position="272"/>
    </location>
</feature>
<evidence type="ECO:0000256" key="2">
    <source>
        <dbReference type="ARBA" id="ARBA00022448"/>
    </source>
</evidence>
<feature type="transmembrane region" description="Helical" evidence="7">
    <location>
        <begin position="101"/>
        <end position="123"/>
    </location>
</feature>
<dbReference type="RefSeq" id="WP_344051596.1">
    <property type="nucleotide sequence ID" value="NZ_BAAAPK010000001.1"/>
</dbReference>
<evidence type="ECO:0000259" key="8">
    <source>
        <dbReference type="PROSITE" id="PS50850"/>
    </source>
</evidence>
<comment type="caution">
    <text evidence="9">The sequence shown here is derived from an EMBL/GenBank/DDBJ whole genome shotgun (WGS) entry which is preliminary data.</text>
</comment>
<evidence type="ECO:0000256" key="3">
    <source>
        <dbReference type="ARBA" id="ARBA00022475"/>
    </source>
</evidence>
<evidence type="ECO:0000256" key="4">
    <source>
        <dbReference type="ARBA" id="ARBA00022692"/>
    </source>
</evidence>
<keyword evidence="4 7" id="KW-0812">Transmembrane</keyword>
<protein>
    <submittedName>
        <fullName evidence="9">MFS transporter</fullName>
    </submittedName>
</protein>
<keyword evidence="10" id="KW-1185">Reference proteome</keyword>
<evidence type="ECO:0000313" key="10">
    <source>
        <dbReference type="Proteomes" id="UP001500596"/>
    </source>
</evidence>
<proteinExistence type="predicted"/>
<comment type="subcellular location">
    <subcellularLocation>
        <location evidence="1">Cell membrane</location>
        <topology evidence="1">Multi-pass membrane protein</topology>
    </subcellularLocation>
</comment>
<dbReference type="InterPro" id="IPR036259">
    <property type="entry name" value="MFS_trans_sf"/>
</dbReference>
<feature type="transmembrane region" description="Helical" evidence="7">
    <location>
        <begin position="312"/>
        <end position="332"/>
    </location>
</feature>
<feature type="transmembrane region" description="Helical" evidence="7">
    <location>
        <begin position="284"/>
        <end position="306"/>
    </location>
</feature>
<keyword evidence="3" id="KW-1003">Cell membrane</keyword>
<feature type="transmembrane region" description="Helical" evidence="7">
    <location>
        <begin position="173"/>
        <end position="194"/>
    </location>
</feature>
<evidence type="ECO:0000256" key="1">
    <source>
        <dbReference type="ARBA" id="ARBA00004651"/>
    </source>
</evidence>
<evidence type="ECO:0000313" key="9">
    <source>
        <dbReference type="EMBL" id="GAA1665222.1"/>
    </source>
</evidence>
<reference evidence="9 10" key="1">
    <citation type="journal article" date="2019" name="Int. J. Syst. Evol. Microbiol.">
        <title>The Global Catalogue of Microorganisms (GCM) 10K type strain sequencing project: providing services to taxonomists for standard genome sequencing and annotation.</title>
        <authorList>
            <consortium name="The Broad Institute Genomics Platform"/>
            <consortium name="The Broad Institute Genome Sequencing Center for Infectious Disease"/>
            <person name="Wu L."/>
            <person name="Ma J."/>
        </authorList>
    </citation>
    <scope>NUCLEOTIDE SEQUENCE [LARGE SCALE GENOMIC DNA]</scope>
    <source>
        <strain evidence="9 10">JCM 15575</strain>
    </source>
</reference>
<dbReference type="Pfam" id="PF07690">
    <property type="entry name" value="MFS_1"/>
    <property type="match status" value="1"/>
</dbReference>
<evidence type="ECO:0000256" key="7">
    <source>
        <dbReference type="SAM" id="Phobius"/>
    </source>
</evidence>
<keyword evidence="6 7" id="KW-0472">Membrane</keyword>
<dbReference type="InterPro" id="IPR011701">
    <property type="entry name" value="MFS"/>
</dbReference>
<dbReference type="PANTHER" id="PTHR23517:SF13">
    <property type="entry name" value="MAJOR FACILITATOR SUPERFAMILY MFS_1"/>
    <property type="match status" value="1"/>
</dbReference>